<evidence type="ECO:0000313" key="5">
    <source>
        <dbReference type="EMBL" id="PWV01123.1"/>
    </source>
</evidence>
<dbReference type="VEuPathDB" id="TriTrypDB:ECC02_006383"/>
<dbReference type="VEuPathDB" id="TriTrypDB:C3747_160g31"/>
<evidence type="ECO:0000259" key="3">
    <source>
        <dbReference type="Pfam" id="PF13859"/>
    </source>
</evidence>
<dbReference type="VEuPathDB" id="TriTrypDB:TcBrA4_0142340"/>
<dbReference type="InterPro" id="IPR013320">
    <property type="entry name" value="ConA-like_dom_sf"/>
</dbReference>
<dbReference type="AlphaFoldDB" id="A0A2V2W081"/>
<feature type="compositionally biased region" description="Polar residues" evidence="2">
    <location>
        <begin position="795"/>
        <end position="810"/>
    </location>
</feature>
<feature type="region of interest" description="Disordered" evidence="2">
    <location>
        <begin position="737"/>
        <end position="843"/>
    </location>
</feature>
<dbReference type="EMBL" id="PRFA01000005">
    <property type="protein sequence ID" value="PWV01123.1"/>
    <property type="molecule type" value="Genomic_DNA"/>
</dbReference>
<reference evidence="5 6" key="1">
    <citation type="journal article" date="2018" name="Microb. Genom.">
        <title>Expanding an expanded genome: long-read sequencing of Trypanosoma cruzi.</title>
        <authorList>
            <person name="Berna L."/>
            <person name="Rodriguez M."/>
            <person name="Chiribao M.L."/>
            <person name="Parodi-Talice A."/>
            <person name="Pita S."/>
            <person name="Rijo G."/>
            <person name="Alvarez-Valin F."/>
            <person name="Robello C."/>
        </authorList>
    </citation>
    <scope>NUCLEOTIDE SEQUENCE [LARGE SCALE GENOMIC DNA]</scope>
    <source>
        <strain evidence="5 6">Dm28c</strain>
    </source>
</reference>
<dbReference type="VEuPathDB" id="TriTrypDB:TCSYLVIO_007817"/>
<dbReference type="InterPro" id="IPR036278">
    <property type="entry name" value="Sialidase_sf"/>
</dbReference>
<dbReference type="PANTHER" id="PTHR10628:SF30">
    <property type="entry name" value="EXO-ALPHA-SIALIDASE"/>
    <property type="match status" value="1"/>
</dbReference>
<dbReference type="InterPro" id="IPR055239">
    <property type="entry name" value="TS_C"/>
</dbReference>
<evidence type="ECO:0000256" key="2">
    <source>
        <dbReference type="SAM" id="MobiDB-lite"/>
    </source>
</evidence>
<dbReference type="GO" id="GO:0004308">
    <property type="term" value="F:exo-alpha-sialidase activity"/>
    <property type="evidence" value="ECO:0007669"/>
    <property type="project" value="InterPro"/>
</dbReference>
<dbReference type="Proteomes" id="UP000246121">
    <property type="component" value="Unassembled WGS sequence"/>
</dbReference>
<feature type="region of interest" description="Disordered" evidence="2">
    <location>
        <begin position="1"/>
        <end position="39"/>
    </location>
</feature>
<dbReference type="VEuPathDB" id="TriTrypDB:TcCLB.509767.10"/>
<dbReference type="InterPro" id="IPR011040">
    <property type="entry name" value="Sialidase"/>
</dbReference>
<keyword evidence="1" id="KW-0677">Repeat</keyword>
<evidence type="ECO:0000313" key="6">
    <source>
        <dbReference type="Proteomes" id="UP000246121"/>
    </source>
</evidence>
<dbReference type="Gene3D" id="2.120.10.10">
    <property type="match status" value="1"/>
</dbReference>
<sequence>MLSRVAAVKTPRTHNRRRVTGSRGRRREGRESESQRPNMSRRAFTSAVLLLLVVMMCCGTGGATADVGAAQAQKSSPEKSFHWRDKKEGEAVSSLRVPSLVEMNGGVFAVAEAQLKDESGFTGIASELLTLTDKVSKELVKAQMKTQVLVECSSDKDNCASREAAQAGSQSETRVRVSRPTTVVEGSDIYMLVGKYCRKPAASCAGGSEADEWGLLLVKGQVSGNGESSKGILWKETNDVPQTTFVKEPQSLKRLIGGGGSGVKLKDGTLVFPVEATKKEEEKTVSLIIYSKDTNTWNLSKGISDGGCSDPSVVEWKKKDKLMMMTACDDGRRRVYESGDMGDSWTEALGTLSRVWGNKQKGEGGVGSGFITATIENRDVMLVTLPVHSKTESEEKEKEKGELHLWLTDNTHIVDIGPVSGEAEDAAASSLLYKSGDNNELIALYEKEEDDGEKSPGMVSVRLAAQLQRVKDVLTTWNDVDNRVSQLCPSSDVESASPDSACSPTVKITDGLVGFLSGNFSENTWRDEYLGVNATVRKKEDAADAGATKTSDGVKFTGAWAEWPVGKQGDNQLYHFANYNFTLVATVSIDKVPKEGDTPIFLMGVKLNDNENTENSVLFGLSSNGGKKWRVLCSGQTTKDHSSDWNPDTTHQVAIVLQNGKQGSVYVDGQPVGGDEECTLGSTKSQEISHFYIGGDAGSAEDQEGFSVTVSNVLLYNRPLAFEEIAGLAKNKITIPKPEVPKTSTTSSLSPAVSGSDVQGTVHLSNSAGQRPSEQGQPKESNDAGAGGASGAASVTTPSADANTPASNGEGQVEPAVKKEMSVNSGEDGDTAGGTDAQGEEGIHSQDGEVNATALSSLGNVSQGNNSVAGTMRGSGLLPSLLLLLGLWGFAAL</sequence>
<dbReference type="GO" id="GO:0005737">
    <property type="term" value="C:cytoplasm"/>
    <property type="evidence" value="ECO:0007669"/>
    <property type="project" value="TreeGrafter"/>
</dbReference>
<dbReference type="SUPFAM" id="SSF49899">
    <property type="entry name" value="Concanavalin A-like lectins/glucanases"/>
    <property type="match status" value="1"/>
</dbReference>
<name>A0A2V2W081_TRYCR</name>
<proteinExistence type="predicted"/>
<feature type="compositionally biased region" description="Polar residues" evidence="2">
    <location>
        <begin position="742"/>
        <end position="779"/>
    </location>
</feature>
<dbReference type="VEuPathDB" id="TriTrypDB:TcCL_NonESM07026"/>
<dbReference type="CDD" id="cd15482">
    <property type="entry name" value="Sialidase_non-viral"/>
    <property type="match status" value="1"/>
</dbReference>
<feature type="domain" description="Trans-sialidase C-terminal" evidence="4">
    <location>
        <begin position="508"/>
        <end position="721"/>
    </location>
</feature>
<dbReference type="InterPro" id="IPR008377">
    <property type="entry name" value="Sialidase_trypan"/>
</dbReference>
<dbReference type="Pfam" id="PF11052">
    <property type="entry name" value="Tr-sialidase_C"/>
    <property type="match status" value="1"/>
</dbReference>
<dbReference type="PRINTS" id="PR01803">
    <property type="entry name" value="TCSIALIDASE"/>
</dbReference>
<evidence type="ECO:0000259" key="4">
    <source>
        <dbReference type="Pfam" id="PF22925"/>
    </source>
</evidence>
<dbReference type="GO" id="GO:0009313">
    <property type="term" value="P:oligosaccharide catabolic process"/>
    <property type="evidence" value="ECO:0007669"/>
    <property type="project" value="TreeGrafter"/>
</dbReference>
<dbReference type="VEuPathDB" id="TriTrypDB:C4B63_5g368"/>
<dbReference type="VEuPathDB" id="TriTrypDB:TcG_11515"/>
<dbReference type="VEuPathDB" id="TriTrypDB:TcCLB.510933.80"/>
<dbReference type="PANTHER" id="PTHR10628">
    <property type="entry name" value="SIALIDASE"/>
    <property type="match status" value="1"/>
</dbReference>
<feature type="compositionally biased region" description="Basic residues" evidence="2">
    <location>
        <begin position="11"/>
        <end position="27"/>
    </location>
</feature>
<protein>
    <submittedName>
        <fullName evidence="5">Putative trans-sialidase, Group V</fullName>
    </submittedName>
</protein>
<dbReference type="GO" id="GO:0016020">
    <property type="term" value="C:membrane"/>
    <property type="evidence" value="ECO:0007669"/>
    <property type="project" value="TreeGrafter"/>
</dbReference>
<gene>
    <name evidence="5" type="ORF">C4B63_5g368</name>
</gene>
<feature type="domain" description="Sialidase" evidence="3">
    <location>
        <begin position="97"/>
        <end position="446"/>
    </location>
</feature>
<dbReference type="Gene3D" id="2.60.120.200">
    <property type="match status" value="1"/>
</dbReference>
<comment type="caution">
    <text evidence="5">The sequence shown here is derived from an EMBL/GenBank/DDBJ whole genome shotgun (WGS) entry which is preliminary data.</text>
</comment>
<dbReference type="VEuPathDB" id="TriTrypDB:TCDM_10188"/>
<dbReference type="Pfam" id="PF13859">
    <property type="entry name" value="BNR_3"/>
    <property type="match status" value="1"/>
</dbReference>
<dbReference type="InterPro" id="IPR026856">
    <property type="entry name" value="Sialidase_fam"/>
</dbReference>
<dbReference type="GO" id="GO:0006689">
    <property type="term" value="P:ganglioside catabolic process"/>
    <property type="evidence" value="ECO:0007669"/>
    <property type="project" value="TreeGrafter"/>
</dbReference>
<dbReference type="Pfam" id="PF22925">
    <property type="entry name" value="TS_C"/>
    <property type="match status" value="1"/>
</dbReference>
<organism evidence="5 6">
    <name type="scientific">Trypanosoma cruzi</name>
    <dbReference type="NCBI Taxonomy" id="5693"/>
    <lineage>
        <taxon>Eukaryota</taxon>
        <taxon>Discoba</taxon>
        <taxon>Euglenozoa</taxon>
        <taxon>Kinetoplastea</taxon>
        <taxon>Metakinetoplastina</taxon>
        <taxon>Trypanosomatida</taxon>
        <taxon>Trypanosomatidae</taxon>
        <taxon>Trypanosoma</taxon>
        <taxon>Schizotrypanum</taxon>
    </lineage>
</organism>
<evidence type="ECO:0000256" key="1">
    <source>
        <dbReference type="ARBA" id="ARBA00022737"/>
    </source>
</evidence>
<dbReference type="InterPro" id="IPR021287">
    <property type="entry name" value="Trans-sialidase_CS"/>
</dbReference>
<dbReference type="SUPFAM" id="SSF50939">
    <property type="entry name" value="Sialidases"/>
    <property type="match status" value="1"/>
</dbReference>
<accession>A0A2V2W081</accession>
<dbReference type="VEuPathDB" id="TriTrypDB:BCY84_20936"/>
<dbReference type="VEuPathDB" id="TriTrypDB:TcCLB.504155.20"/>
<dbReference type="VEuPathDB" id="TriTrypDB:Tc_MARK_6773"/>